<dbReference type="AlphaFoldDB" id="A0A7W0C7W4"/>
<sequence length="284" mass="32456">MKLQMTLTAAAILGLVVLIQHPAWCSESENKETGVAEQVQETMDKAEDAAEVAKQKVSGLIRDAEAFFARGELEDLKRVVEIYEEVLEDDPDNFEFNWKCARACRYYGDLAQKRQVDGWKDICAEYGKKGMKYAARARELQPDKPNGYYYYGLCVGTYSDGVGLITALKEGLKNKTQENLKKAYEIDKDFENGGPIVALGRFWQVVPWPYNDKDRALELYREFQETGYFKTAHGVAAHVYMAEILMDKWGSEPKEEARDLLKEAISLTENPYWENKARQMIGEL</sequence>
<dbReference type="SUPFAM" id="SSF48452">
    <property type="entry name" value="TPR-like"/>
    <property type="match status" value="1"/>
</dbReference>
<evidence type="ECO:0000313" key="3">
    <source>
        <dbReference type="EMBL" id="MBA2880767.1"/>
    </source>
</evidence>
<dbReference type="Proteomes" id="UP000525298">
    <property type="component" value="Unassembled WGS sequence"/>
</dbReference>
<feature type="chain" id="PRO_5031566499" evidence="2">
    <location>
        <begin position="26"/>
        <end position="284"/>
    </location>
</feature>
<dbReference type="RefSeq" id="WP_181550425.1">
    <property type="nucleotide sequence ID" value="NZ_JACDUS010000002.1"/>
</dbReference>
<keyword evidence="4" id="KW-1185">Reference proteome</keyword>
<feature type="signal peptide" evidence="2">
    <location>
        <begin position="1"/>
        <end position="25"/>
    </location>
</feature>
<gene>
    <name evidence="3" type="ORF">HNR65_001085</name>
</gene>
<name>A0A7W0C7W4_9BACT</name>
<feature type="coiled-coil region" evidence="1">
    <location>
        <begin position="36"/>
        <end position="63"/>
    </location>
</feature>
<organism evidence="3 4">
    <name type="scientific">Desulfosalsimonas propionicica</name>
    <dbReference type="NCBI Taxonomy" id="332175"/>
    <lineage>
        <taxon>Bacteria</taxon>
        <taxon>Pseudomonadati</taxon>
        <taxon>Thermodesulfobacteriota</taxon>
        <taxon>Desulfobacteria</taxon>
        <taxon>Desulfobacterales</taxon>
        <taxon>Desulfosalsimonadaceae</taxon>
        <taxon>Desulfosalsimonas</taxon>
    </lineage>
</organism>
<comment type="caution">
    <text evidence="3">The sequence shown here is derived from an EMBL/GenBank/DDBJ whole genome shotgun (WGS) entry which is preliminary data.</text>
</comment>
<dbReference type="Gene3D" id="1.25.40.10">
    <property type="entry name" value="Tetratricopeptide repeat domain"/>
    <property type="match status" value="1"/>
</dbReference>
<accession>A0A7W0C7W4</accession>
<keyword evidence="1" id="KW-0175">Coiled coil</keyword>
<protein>
    <submittedName>
        <fullName evidence="3">Tetratricopeptide (TPR) repeat protein</fullName>
    </submittedName>
</protein>
<proteinExistence type="predicted"/>
<evidence type="ECO:0000313" key="4">
    <source>
        <dbReference type="Proteomes" id="UP000525298"/>
    </source>
</evidence>
<evidence type="ECO:0000256" key="2">
    <source>
        <dbReference type="SAM" id="SignalP"/>
    </source>
</evidence>
<keyword evidence="2" id="KW-0732">Signal</keyword>
<reference evidence="3 4" key="1">
    <citation type="submission" date="2020-07" db="EMBL/GenBank/DDBJ databases">
        <title>Genomic Encyclopedia of Type Strains, Phase IV (KMG-IV): sequencing the most valuable type-strain genomes for metagenomic binning, comparative biology and taxonomic classification.</title>
        <authorList>
            <person name="Goeker M."/>
        </authorList>
    </citation>
    <scope>NUCLEOTIDE SEQUENCE [LARGE SCALE GENOMIC DNA]</scope>
    <source>
        <strain evidence="3 4">DSM 17721</strain>
    </source>
</reference>
<evidence type="ECO:0000256" key="1">
    <source>
        <dbReference type="SAM" id="Coils"/>
    </source>
</evidence>
<dbReference type="EMBL" id="JACDUS010000002">
    <property type="protein sequence ID" value="MBA2880767.1"/>
    <property type="molecule type" value="Genomic_DNA"/>
</dbReference>
<dbReference type="InterPro" id="IPR011990">
    <property type="entry name" value="TPR-like_helical_dom_sf"/>
</dbReference>